<proteinExistence type="predicted"/>
<reference evidence="1" key="1">
    <citation type="journal article" date="2023" name="IScience">
        <title>Live-bearing cockroach genome reveals convergent evolutionary mechanisms linked to viviparity in insects and beyond.</title>
        <authorList>
            <person name="Fouks B."/>
            <person name="Harrison M.C."/>
            <person name="Mikhailova A.A."/>
            <person name="Marchal E."/>
            <person name="English S."/>
            <person name="Carruthers M."/>
            <person name="Jennings E.C."/>
            <person name="Chiamaka E.L."/>
            <person name="Frigard R.A."/>
            <person name="Pippel M."/>
            <person name="Attardo G.M."/>
            <person name="Benoit J.B."/>
            <person name="Bornberg-Bauer E."/>
            <person name="Tobe S.S."/>
        </authorList>
    </citation>
    <scope>NUCLEOTIDE SEQUENCE</scope>
    <source>
        <strain evidence="1">Stay&amp;Tobe</strain>
    </source>
</reference>
<accession>A0AAD7ZH48</accession>
<comment type="caution">
    <text evidence="1">The sequence shown here is derived from an EMBL/GenBank/DDBJ whole genome shotgun (WGS) entry which is preliminary data.</text>
</comment>
<gene>
    <name evidence="1" type="ORF">L9F63_003925</name>
</gene>
<dbReference type="EMBL" id="JASPKZ010008340">
    <property type="protein sequence ID" value="KAJ9580401.1"/>
    <property type="molecule type" value="Genomic_DNA"/>
</dbReference>
<dbReference type="Proteomes" id="UP001233999">
    <property type="component" value="Unassembled WGS sequence"/>
</dbReference>
<evidence type="ECO:0000313" key="2">
    <source>
        <dbReference type="Proteomes" id="UP001233999"/>
    </source>
</evidence>
<protein>
    <submittedName>
        <fullName evidence="1">Uncharacterized protein</fullName>
    </submittedName>
</protein>
<sequence>RIPLRQKGFRKIKDLYKYFCIYSYIDIDIESVWGLALGNAQKKNSPISSSLFNGSDSRFIIQLINVLSLNTSALFSVSISTL</sequence>
<evidence type="ECO:0000313" key="1">
    <source>
        <dbReference type="EMBL" id="KAJ9580401.1"/>
    </source>
</evidence>
<feature type="non-terminal residue" evidence="1">
    <location>
        <position position="82"/>
    </location>
</feature>
<name>A0AAD7ZH48_DIPPU</name>
<feature type="non-terminal residue" evidence="1">
    <location>
        <position position="1"/>
    </location>
</feature>
<dbReference type="AlphaFoldDB" id="A0AAD7ZH48"/>
<keyword evidence="2" id="KW-1185">Reference proteome</keyword>
<reference evidence="1" key="2">
    <citation type="submission" date="2023-05" db="EMBL/GenBank/DDBJ databases">
        <authorList>
            <person name="Fouks B."/>
        </authorList>
    </citation>
    <scope>NUCLEOTIDE SEQUENCE</scope>
    <source>
        <strain evidence="1">Stay&amp;Tobe</strain>
        <tissue evidence="1">Testes</tissue>
    </source>
</reference>
<organism evidence="1 2">
    <name type="scientific">Diploptera punctata</name>
    <name type="common">Pacific beetle cockroach</name>
    <dbReference type="NCBI Taxonomy" id="6984"/>
    <lineage>
        <taxon>Eukaryota</taxon>
        <taxon>Metazoa</taxon>
        <taxon>Ecdysozoa</taxon>
        <taxon>Arthropoda</taxon>
        <taxon>Hexapoda</taxon>
        <taxon>Insecta</taxon>
        <taxon>Pterygota</taxon>
        <taxon>Neoptera</taxon>
        <taxon>Polyneoptera</taxon>
        <taxon>Dictyoptera</taxon>
        <taxon>Blattodea</taxon>
        <taxon>Blaberoidea</taxon>
        <taxon>Blaberidae</taxon>
        <taxon>Diplopterinae</taxon>
        <taxon>Diploptera</taxon>
    </lineage>
</organism>